<reference evidence="1" key="1">
    <citation type="journal article" date="2021" name="Proc. Natl. Acad. Sci. U.S.A.">
        <title>A Catalog of Tens of Thousands of Viruses from Human Metagenomes Reveals Hidden Associations with Chronic Diseases.</title>
        <authorList>
            <person name="Tisza M.J."/>
            <person name="Buck C.B."/>
        </authorList>
    </citation>
    <scope>NUCLEOTIDE SEQUENCE</scope>
    <source>
        <strain evidence="1">CtOSJ35</strain>
    </source>
</reference>
<protein>
    <submittedName>
        <fullName evidence="1">Uncharacterized protein</fullName>
    </submittedName>
</protein>
<accession>A0A8S5PKI0</accession>
<sequence>MPYYDTFMNVNKHPAQRWRNQLQDTVDKVFENASTWWDDVWEEKEFGSDALETITTNEEKRKELFNKIDIRITSLVDAKTGQRVNDDYKKLIYKDLDYRPKLGQRYFFDDNIWIIYSRDNIRKSSSSAYVRRCNNTINTLAEDEKTIHREPCYIEYKIVEDQISTSEVIDVAKDKIEVVCQYNDWTSQYRINTRFMLNGVTYKIRQFVNFLNMNTFQDNPGLLKFYADFENYNAADNPKNDLANDDKEPKEPEEFTILLNGSKTFVLDGDNYTFECNKDKTVSKDYYSFTSTNNSFRIKNYHQSTNPLIVNCYQDGALIKTFNIKLGGVV</sequence>
<evidence type="ECO:0000313" key="1">
    <source>
        <dbReference type="EMBL" id="DAE07256.1"/>
    </source>
</evidence>
<name>A0A8S5PKI0_9CAUD</name>
<proteinExistence type="predicted"/>
<organism evidence="1">
    <name type="scientific">Siphoviridae sp. ctOSJ35</name>
    <dbReference type="NCBI Taxonomy" id="2825479"/>
    <lineage>
        <taxon>Viruses</taxon>
        <taxon>Duplodnaviria</taxon>
        <taxon>Heunggongvirae</taxon>
        <taxon>Uroviricota</taxon>
        <taxon>Caudoviricetes</taxon>
    </lineage>
</organism>
<dbReference type="EMBL" id="BK015447">
    <property type="protein sequence ID" value="DAE07256.1"/>
    <property type="molecule type" value="Genomic_DNA"/>
</dbReference>